<feature type="compositionally biased region" description="Basic residues" evidence="1">
    <location>
        <begin position="7"/>
        <end position="33"/>
    </location>
</feature>
<keyword evidence="3" id="KW-1185">Reference proteome</keyword>
<protein>
    <submittedName>
        <fullName evidence="2">Uncharacterized protein</fullName>
    </submittedName>
</protein>
<evidence type="ECO:0000256" key="1">
    <source>
        <dbReference type="SAM" id="MobiDB-lite"/>
    </source>
</evidence>
<dbReference type="STRING" id="69004.A0A182QFI4"/>
<feature type="region of interest" description="Disordered" evidence="1">
    <location>
        <begin position="1"/>
        <end position="37"/>
    </location>
</feature>
<reference evidence="3" key="1">
    <citation type="submission" date="2014-01" db="EMBL/GenBank/DDBJ databases">
        <title>The Genome Sequence of Anopheles farauti FAR1 (V2).</title>
        <authorList>
            <consortium name="The Broad Institute Genomics Platform"/>
            <person name="Neafsey D.E."/>
            <person name="Besansky N."/>
            <person name="Howell P."/>
            <person name="Walton C."/>
            <person name="Young S.K."/>
            <person name="Zeng Q."/>
            <person name="Gargeya S."/>
            <person name="Fitzgerald M."/>
            <person name="Haas B."/>
            <person name="Abouelleil A."/>
            <person name="Allen A.W."/>
            <person name="Alvarado L."/>
            <person name="Arachchi H.M."/>
            <person name="Berlin A.M."/>
            <person name="Chapman S.B."/>
            <person name="Gainer-Dewar J."/>
            <person name="Goldberg J."/>
            <person name="Griggs A."/>
            <person name="Gujja S."/>
            <person name="Hansen M."/>
            <person name="Howarth C."/>
            <person name="Imamovic A."/>
            <person name="Ireland A."/>
            <person name="Larimer J."/>
            <person name="McCowan C."/>
            <person name="Murphy C."/>
            <person name="Pearson M."/>
            <person name="Poon T.W."/>
            <person name="Priest M."/>
            <person name="Roberts A."/>
            <person name="Saif S."/>
            <person name="Shea T."/>
            <person name="Sisk P."/>
            <person name="Sykes S."/>
            <person name="Wortman J."/>
            <person name="Nusbaum C."/>
            <person name="Birren B."/>
        </authorList>
    </citation>
    <scope>NUCLEOTIDE SEQUENCE [LARGE SCALE GENOMIC DNA]</scope>
    <source>
        <strain evidence="3">FAR1</strain>
    </source>
</reference>
<dbReference type="AlphaFoldDB" id="A0A182QFI4"/>
<dbReference type="Proteomes" id="UP000075886">
    <property type="component" value="Unassembled WGS sequence"/>
</dbReference>
<organism evidence="2 3">
    <name type="scientific">Anopheles farauti</name>
    <dbReference type="NCBI Taxonomy" id="69004"/>
    <lineage>
        <taxon>Eukaryota</taxon>
        <taxon>Metazoa</taxon>
        <taxon>Ecdysozoa</taxon>
        <taxon>Arthropoda</taxon>
        <taxon>Hexapoda</taxon>
        <taxon>Insecta</taxon>
        <taxon>Pterygota</taxon>
        <taxon>Neoptera</taxon>
        <taxon>Endopterygota</taxon>
        <taxon>Diptera</taxon>
        <taxon>Nematocera</taxon>
        <taxon>Culicoidea</taxon>
        <taxon>Culicidae</taxon>
        <taxon>Anophelinae</taxon>
        <taxon>Anopheles</taxon>
    </lineage>
</organism>
<dbReference type="VEuPathDB" id="VectorBase:AFAF009147"/>
<evidence type="ECO:0000313" key="3">
    <source>
        <dbReference type="Proteomes" id="UP000075886"/>
    </source>
</evidence>
<sequence length="126" mass="14385">SEYRLNSAHHHHHHHHHHPHHHHHHHPHHHGPPHPRDLWTAAAAVATHDGILEESCDSYSLRHHGHGTKNIRNERSAFFDFATTPATTHPAAAAAAYCYRLSTPPQLVKREPNDGEYEILLKITPN</sequence>
<evidence type="ECO:0000313" key="2">
    <source>
        <dbReference type="EnsemblMetazoa" id="AFAF009147-PA"/>
    </source>
</evidence>
<name>A0A182QFI4_9DIPT</name>
<dbReference type="EnsemblMetazoa" id="AFAF009147-RA">
    <property type="protein sequence ID" value="AFAF009147-PA"/>
    <property type="gene ID" value="AFAF009147"/>
</dbReference>
<accession>A0A182QFI4</accession>
<proteinExistence type="predicted"/>
<dbReference type="EMBL" id="AXCN02000859">
    <property type="status" value="NOT_ANNOTATED_CDS"/>
    <property type="molecule type" value="Genomic_DNA"/>
</dbReference>
<reference evidence="2" key="2">
    <citation type="submission" date="2020-05" db="UniProtKB">
        <authorList>
            <consortium name="EnsemblMetazoa"/>
        </authorList>
    </citation>
    <scope>IDENTIFICATION</scope>
    <source>
        <strain evidence="2">FAR1</strain>
    </source>
</reference>